<keyword evidence="3 9" id="KW-0031">Aminopeptidase</keyword>
<organism evidence="11 12">
    <name type="scientific">Neptuniibacter caesariensis</name>
    <dbReference type="NCBI Taxonomy" id="207954"/>
    <lineage>
        <taxon>Bacteria</taxon>
        <taxon>Pseudomonadati</taxon>
        <taxon>Pseudomonadota</taxon>
        <taxon>Gammaproteobacteria</taxon>
        <taxon>Oceanospirillales</taxon>
        <taxon>Oceanospirillaceae</taxon>
        <taxon>Neptuniibacter</taxon>
    </lineage>
</organism>
<dbReference type="SUPFAM" id="SSF53187">
    <property type="entry name" value="Zn-dependent exopeptidases"/>
    <property type="match status" value="1"/>
</dbReference>
<evidence type="ECO:0000256" key="7">
    <source>
        <dbReference type="ARBA" id="ARBA00022833"/>
    </source>
</evidence>
<dbReference type="Proteomes" id="UP000002171">
    <property type="component" value="Unassembled WGS sequence"/>
</dbReference>
<dbReference type="PANTHER" id="PTHR28570">
    <property type="entry name" value="ASPARTYL AMINOPEPTIDASE"/>
    <property type="match status" value="1"/>
</dbReference>
<keyword evidence="7 9" id="KW-0862">Zinc</keyword>
<protein>
    <recommendedName>
        <fullName evidence="10">M18 family aminopeptidase</fullName>
        <ecNumber evidence="10">3.4.11.-</ecNumber>
    </recommendedName>
</protein>
<proteinExistence type="inferred from homology"/>
<evidence type="ECO:0000256" key="2">
    <source>
        <dbReference type="ARBA" id="ARBA00008290"/>
    </source>
</evidence>
<dbReference type="EC" id="3.4.11.-" evidence="10"/>
<evidence type="ECO:0000256" key="1">
    <source>
        <dbReference type="ARBA" id="ARBA00001947"/>
    </source>
</evidence>
<dbReference type="PRINTS" id="PR00932">
    <property type="entry name" value="AMINO1PTASE"/>
</dbReference>
<dbReference type="CDD" id="cd05658">
    <property type="entry name" value="M18_DAP"/>
    <property type="match status" value="1"/>
</dbReference>
<comment type="cofactor">
    <cofactor evidence="1 10">
        <name>Zn(2+)</name>
        <dbReference type="ChEBI" id="CHEBI:29105"/>
    </cofactor>
</comment>
<dbReference type="RefSeq" id="WP_007022404.1">
    <property type="nucleotide sequence ID" value="NZ_CH724127.1"/>
</dbReference>
<dbReference type="SUPFAM" id="SSF101821">
    <property type="entry name" value="Aminopeptidase/glucanase lid domain"/>
    <property type="match status" value="1"/>
</dbReference>
<evidence type="ECO:0000256" key="10">
    <source>
        <dbReference type="RuleBase" id="RU004387"/>
    </source>
</evidence>
<evidence type="ECO:0000256" key="9">
    <source>
        <dbReference type="RuleBase" id="RU004386"/>
    </source>
</evidence>
<dbReference type="EMBL" id="AAOW01000012">
    <property type="protein sequence ID" value="EAR60918.1"/>
    <property type="molecule type" value="Genomic_DNA"/>
</dbReference>
<accession>A0A7U8C3N7</accession>
<keyword evidence="5 9" id="KW-0479">Metal-binding</keyword>
<dbReference type="NCBIfam" id="NF002759">
    <property type="entry name" value="PRK02813.1"/>
    <property type="match status" value="1"/>
</dbReference>
<dbReference type="OrthoDB" id="5288740at2"/>
<dbReference type="Gene3D" id="3.40.630.10">
    <property type="entry name" value="Zn peptidases"/>
    <property type="match status" value="1"/>
</dbReference>
<dbReference type="GO" id="GO:0008237">
    <property type="term" value="F:metallopeptidase activity"/>
    <property type="evidence" value="ECO:0007669"/>
    <property type="project" value="UniProtKB-KW"/>
</dbReference>
<dbReference type="InterPro" id="IPR001948">
    <property type="entry name" value="Peptidase_M18"/>
</dbReference>
<dbReference type="GO" id="GO:0006508">
    <property type="term" value="P:proteolysis"/>
    <property type="evidence" value="ECO:0007669"/>
    <property type="project" value="UniProtKB-KW"/>
</dbReference>
<evidence type="ECO:0000256" key="3">
    <source>
        <dbReference type="ARBA" id="ARBA00022438"/>
    </source>
</evidence>
<dbReference type="PANTHER" id="PTHR28570:SF3">
    <property type="entry name" value="ASPARTYL AMINOPEPTIDASE"/>
    <property type="match status" value="1"/>
</dbReference>
<evidence type="ECO:0000256" key="4">
    <source>
        <dbReference type="ARBA" id="ARBA00022670"/>
    </source>
</evidence>
<dbReference type="GO" id="GO:0008270">
    <property type="term" value="F:zinc ion binding"/>
    <property type="evidence" value="ECO:0007669"/>
    <property type="project" value="InterPro"/>
</dbReference>
<evidence type="ECO:0000256" key="6">
    <source>
        <dbReference type="ARBA" id="ARBA00022801"/>
    </source>
</evidence>
<dbReference type="Pfam" id="PF02127">
    <property type="entry name" value="Peptidase_M18"/>
    <property type="match status" value="1"/>
</dbReference>
<dbReference type="Gene3D" id="2.30.250.10">
    <property type="entry name" value="Aminopeptidase i, Domain 2"/>
    <property type="match status" value="1"/>
</dbReference>
<gene>
    <name evidence="11" type="ORF">MED92_01926</name>
</gene>
<keyword evidence="6 9" id="KW-0378">Hydrolase</keyword>
<dbReference type="GO" id="GO:0004177">
    <property type="term" value="F:aminopeptidase activity"/>
    <property type="evidence" value="ECO:0007669"/>
    <property type="project" value="UniProtKB-KW"/>
</dbReference>
<sequence>MSDSLTDLQRFLAASPTPFHAVQEMVERLEKSGFKSLDERDSWDLKASGRYFTLRNGSSIVAWVMPEESDLATSGMRMVGAHTDSPCLKVKPEPDIHRHGYQQLGVEVYGGVLLNPWFDRDLSMAGRVNYRAVDGSRQSALINFEKPVAVIPSLAIHLDREANKSRSINAQTYLPVITGQGEEKASFKQLLKQRLLEQGADDVGDVLDYEIVLYDTQQPSLVGLNEEFLVSARLDNLLSCFMGLQGLLSSDLTQGCLLVCNDHEEVGSMSAAGAQGPMLQQVLERIAPDAEERIRMIQHSMMISADNAHGIHPNFADKHDANHGPLLNAGPVIKINANQRYATNSETSAAFRDMAEQVDVPVQAFVVRSDMGCGSTIGPITASELGVKTIDIGVPQFAMHSIREMAGTRDIMDLTKVLTKFFNEKAV</sequence>
<comment type="caution">
    <text evidence="11">The sequence shown here is derived from an EMBL/GenBank/DDBJ whole genome shotgun (WGS) entry which is preliminary data.</text>
</comment>
<evidence type="ECO:0000313" key="12">
    <source>
        <dbReference type="Proteomes" id="UP000002171"/>
    </source>
</evidence>
<keyword evidence="12" id="KW-1185">Reference proteome</keyword>
<keyword evidence="4 9" id="KW-0645">Protease</keyword>
<dbReference type="InterPro" id="IPR023358">
    <property type="entry name" value="Peptidase_M18_dom2"/>
</dbReference>
<reference evidence="11 12" key="1">
    <citation type="submission" date="2006-02" db="EMBL/GenBank/DDBJ databases">
        <authorList>
            <person name="Pinhassi J."/>
            <person name="Pedros-Alio C."/>
            <person name="Ferriera S."/>
            <person name="Johnson J."/>
            <person name="Kravitz S."/>
            <person name="Halpern A."/>
            <person name="Remington K."/>
            <person name="Beeson K."/>
            <person name="Tran B."/>
            <person name="Rogers Y.-H."/>
            <person name="Friedman R."/>
            <person name="Venter J.C."/>
        </authorList>
    </citation>
    <scope>NUCLEOTIDE SEQUENCE [LARGE SCALE GENOMIC DNA]</scope>
    <source>
        <strain evidence="11 12">MED92</strain>
    </source>
</reference>
<evidence type="ECO:0000313" key="11">
    <source>
        <dbReference type="EMBL" id="EAR60918.1"/>
    </source>
</evidence>
<evidence type="ECO:0000256" key="8">
    <source>
        <dbReference type="ARBA" id="ARBA00023049"/>
    </source>
</evidence>
<dbReference type="GO" id="GO:0005737">
    <property type="term" value="C:cytoplasm"/>
    <property type="evidence" value="ECO:0007669"/>
    <property type="project" value="UniProtKB-ARBA"/>
</dbReference>
<evidence type="ECO:0000256" key="5">
    <source>
        <dbReference type="ARBA" id="ARBA00022723"/>
    </source>
</evidence>
<keyword evidence="8 9" id="KW-0482">Metalloprotease</keyword>
<dbReference type="FunFam" id="2.30.250.10:FF:000003">
    <property type="entry name" value="Probable M18 family aminopeptidase 2"/>
    <property type="match status" value="1"/>
</dbReference>
<comment type="similarity">
    <text evidence="2 9">Belongs to the peptidase M18 family.</text>
</comment>
<dbReference type="AlphaFoldDB" id="A0A7U8C3N7"/>
<name>A0A7U8C3N7_NEPCE</name>